<dbReference type="EMBL" id="CM042031">
    <property type="protein sequence ID" value="KAI3785966.1"/>
    <property type="molecule type" value="Genomic_DNA"/>
</dbReference>
<accession>A0ACB9GSG2</accession>
<evidence type="ECO:0000313" key="2">
    <source>
        <dbReference type="Proteomes" id="UP001056120"/>
    </source>
</evidence>
<protein>
    <submittedName>
        <fullName evidence="1">Uncharacterized protein</fullName>
    </submittedName>
</protein>
<evidence type="ECO:0000313" key="1">
    <source>
        <dbReference type="EMBL" id="KAI3785966.1"/>
    </source>
</evidence>
<organism evidence="1 2">
    <name type="scientific">Smallanthus sonchifolius</name>
    <dbReference type="NCBI Taxonomy" id="185202"/>
    <lineage>
        <taxon>Eukaryota</taxon>
        <taxon>Viridiplantae</taxon>
        <taxon>Streptophyta</taxon>
        <taxon>Embryophyta</taxon>
        <taxon>Tracheophyta</taxon>
        <taxon>Spermatophyta</taxon>
        <taxon>Magnoliopsida</taxon>
        <taxon>eudicotyledons</taxon>
        <taxon>Gunneridae</taxon>
        <taxon>Pentapetalae</taxon>
        <taxon>asterids</taxon>
        <taxon>campanulids</taxon>
        <taxon>Asterales</taxon>
        <taxon>Asteraceae</taxon>
        <taxon>Asteroideae</taxon>
        <taxon>Heliantheae alliance</taxon>
        <taxon>Millerieae</taxon>
        <taxon>Smallanthus</taxon>
    </lineage>
</organism>
<proteinExistence type="predicted"/>
<keyword evidence="2" id="KW-1185">Reference proteome</keyword>
<sequence>MRVGEALTHPEVLCFLSLRLKPTSHQINTNRYSTFSKFVWHFIEHLRCKRLFFFPVSSLRKKGYEDRGERIDDGEAGGGDAKDKSLELKCGPCGPEFSHAECVFLPA</sequence>
<dbReference type="Proteomes" id="UP001056120">
    <property type="component" value="Linkage Group LG14"/>
</dbReference>
<gene>
    <name evidence="1" type="ORF">L1987_45092</name>
</gene>
<reference evidence="2" key="1">
    <citation type="journal article" date="2022" name="Mol. Ecol. Resour.">
        <title>The genomes of chicory, endive, great burdock and yacon provide insights into Asteraceae palaeo-polyploidization history and plant inulin production.</title>
        <authorList>
            <person name="Fan W."/>
            <person name="Wang S."/>
            <person name="Wang H."/>
            <person name="Wang A."/>
            <person name="Jiang F."/>
            <person name="Liu H."/>
            <person name="Zhao H."/>
            <person name="Xu D."/>
            <person name="Zhang Y."/>
        </authorList>
    </citation>
    <scope>NUCLEOTIDE SEQUENCE [LARGE SCALE GENOMIC DNA]</scope>
    <source>
        <strain evidence="2">cv. Yunnan</strain>
    </source>
</reference>
<comment type="caution">
    <text evidence="1">The sequence shown here is derived from an EMBL/GenBank/DDBJ whole genome shotgun (WGS) entry which is preliminary data.</text>
</comment>
<name>A0ACB9GSG2_9ASTR</name>
<reference evidence="1 2" key="2">
    <citation type="journal article" date="2022" name="Mol. Ecol. Resour.">
        <title>The genomes of chicory, endive, great burdock and yacon provide insights into Asteraceae paleo-polyploidization history and plant inulin production.</title>
        <authorList>
            <person name="Fan W."/>
            <person name="Wang S."/>
            <person name="Wang H."/>
            <person name="Wang A."/>
            <person name="Jiang F."/>
            <person name="Liu H."/>
            <person name="Zhao H."/>
            <person name="Xu D."/>
            <person name="Zhang Y."/>
        </authorList>
    </citation>
    <scope>NUCLEOTIDE SEQUENCE [LARGE SCALE GENOMIC DNA]</scope>
    <source>
        <strain evidence="2">cv. Yunnan</strain>
        <tissue evidence="1">Leaves</tissue>
    </source>
</reference>